<dbReference type="CDD" id="cd12164">
    <property type="entry name" value="GDH_like_2"/>
    <property type="match status" value="1"/>
</dbReference>
<dbReference type="InterPro" id="IPR029753">
    <property type="entry name" value="D-isomer_DH_CS"/>
</dbReference>
<dbReference type="Gene3D" id="3.40.50.720">
    <property type="entry name" value="NAD(P)-binding Rossmann-like Domain"/>
    <property type="match status" value="2"/>
</dbReference>
<dbReference type="SUPFAM" id="SSF51735">
    <property type="entry name" value="NAD(P)-binding Rossmann-fold domains"/>
    <property type="match status" value="1"/>
</dbReference>
<dbReference type="Pfam" id="PF02826">
    <property type="entry name" value="2-Hacid_dh_C"/>
    <property type="match status" value="1"/>
</dbReference>
<evidence type="ECO:0000259" key="3">
    <source>
        <dbReference type="Pfam" id="PF02826"/>
    </source>
</evidence>
<keyword evidence="1" id="KW-0560">Oxidoreductase</keyword>
<accession>A0A060D9M4</accession>
<evidence type="ECO:0000313" key="4">
    <source>
        <dbReference type="EMBL" id="AIB10791.1"/>
    </source>
</evidence>
<evidence type="ECO:0000256" key="2">
    <source>
        <dbReference type="ARBA" id="ARBA00023027"/>
    </source>
</evidence>
<evidence type="ECO:0000313" key="5">
    <source>
        <dbReference type="Proteomes" id="UP000027186"/>
    </source>
</evidence>
<evidence type="ECO:0000256" key="1">
    <source>
        <dbReference type="ARBA" id="ARBA00023002"/>
    </source>
</evidence>
<sequence>MTLLFCSTTDRSDRWLSELDARLPGLEVRVWPEMGNPADIEMALVWKPPHGLLATLPNLKLIVSLGAGVESLLLDPTLPEVPLVRMVSEGLTVDMAGYVALQVLRWHRLLDEYKALQQAGRWEPLDPCPASEVSVGILGMGELGMASAKTLLSMDYRVLGWSRTPKTLPGVESFSGPDGLAAMLGQCNLLVCLLPLTAETRGLLNRKLFAALPKGAVVVNAARGGHLVEDDLLAALESGHIAGASLDVFAEEPLPAGHPFWTHPKVHVTPHVAAITHPSRSAAVVAEAITAFREGRPLPNLVDRSQGY</sequence>
<reference evidence="4 5" key="1">
    <citation type="journal article" date="2014" name="Genome Announc.">
        <title>Complete Genome Sequence of the Model Rhizosphere Strain Azospirillum brasilense Az39, Successfully Applied in Agriculture.</title>
        <authorList>
            <person name="Rivera D."/>
            <person name="Revale S."/>
            <person name="Molina R."/>
            <person name="Gualpa J."/>
            <person name="Puente M."/>
            <person name="Maroniche G."/>
            <person name="Paris G."/>
            <person name="Baker D."/>
            <person name="Clavijo B."/>
            <person name="McLay K."/>
            <person name="Spaepen S."/>
            <person name="Perticari A."/>
            <person name="Vazquez M."/>
            <person name="Wisniewski-Dye F."/>
            <person name="Watkins C."/>
            <person name="Martinez-Abarca F."/>
            <person name="Vanderleyden J."/>
            <person name="Cassan F."/>
        </authorList>
    </citation>
    <scope>NUCLEOTIDE SEQUENCE [LARGE SCALE GENOMIC DNA]</scope>
    <source>
        <strain evidence="4 5">Az39</strain>
    </source>
</reference>
<name>A0A060D9M4_9PROT</name>
<gene>
    <name evidence="4" type="ORF">ABAZ39_01900</name>
</gene>
<dbReference type="Proteomes" id="UP000027186">
    <property type="component" value="Chromosome"/>
</dbReference>
<dbReference type="PANTHER" id="PTHR43333:SF1">
    <property type="entry name" value="D-ISOMER SPECIFIC 2-HYDROXYACID DEHYDROGENASE NAD-BINDING DOMAIN-CONTAINING PROTEIN"/>
    <property type="match status" value="1"/>
</dbReference>
<dbReference type="AlphaFoldDB" id="A0A060D9M4"/>
<feature type="domain" description="D-isomer specific 2-hydroxyacid dehydrogenase NAD-binding" evidence="3">
    <location>
        <begin position="103"/>
        <end position="273"/>
    </location>
</feature>
<dbReference type="GO" id="GO:0016616">
    <property type="term" value="F:oxidoreductase activity, acting on the CH-OH group of donors, NAD or NADP as acceptor"/>
    <property type="evidence" value="ECO:0007669"/>
    <property type="project" value="UniProtKB-ARBA"/>
</dbReference>
<protein>
    <submittedName>
        <fullName evidence="4">Hydroxyacid dehydrogenase</fullName>
    </submittedName>
</protein>
<proteinExistence type="predicted"/>
<keyword evidence="2" id="KW-0520">NAD</keyword>
<dbReference type="GO" id="GO:0051287">
    <property type="term" value="F:NAD binding"/>
    <property type="evidence" value="ECO:0007669"/>
    <property type="project" value="InterPro"/>
</dbReference>
<dbReference type="InterPro" id="IPR006140">
    <property type="entry name" value="D-isomer_DH_NAD-bd"/>
</dbReference>
<dbReference type="PROSITE" id="PS00671">
    <property type="entry name" value="D_2_HYDROXYACID_DH_3"/>
    <property type="match status" value="1"/>
</dbReference>
<dbReference type="KEGG" id="abq:ABAZ39_01900"/>
<dbReference type="InterPro" id="IPR036291">
    <property type="entry name" value="NAD(P)-bd_dom_sf"/>
</dbReference>
<dbReference type="EMBL" id="CP007793">
    <property type="protein sequence ID" value="AIB10791.1"/>
    <property type="molecule type" value="Genomic_DNA"/>
</dbReference>
<dbReference type="PANTHER" id="PTHR43333">
    <property type="entry name" value="2-HACID_DH_C DOMAIN-CONTAINING PROTEIN"/>
    <property type="match status" value="1"/>
</dbReference>
<dbReference type="RefSeq" id="WP_038526158.1">
    <property type="nucleotide sequence ID" value="NZ_CP007793.1"/>
</dbReference>
<dbReference type="SUPFAM" id="SSF52283">
    <property type="entry name" value="Formate/glycerate dehydrogenase catalytic domain-like"/>
    <property type="match status" value="1"/>
</dbReference>
<organism evidence="4 5">
    <name type="scientific">Azospirillum argentinense</name>
    <dbReference type="NCBI Taxonomy" id="2970906"/>
    <lineage>
        <taxon>Bacteria</taxon>
        <taxon>Pseudomonadati</taxon>
        <taxon>Pseudomonadota</taxon>
        <taxon>Alphaproteobacteria</taxon>
        <taxon>Rhodospirillales</taxon>
        <taxon>Azospirillaceae</taxon>
        <taxon>Azospirillum</taxon>
    </lineage>
</organism>